<protein>
    <recommendedName>
        <fullName evidence="3">CCHC-type domain-containing protein</fullName>
    </recommendedName>
</protein>
<dbReference type="InterPro" id="IPR001878">
    <property type="entry name" value="Znf_CCHC"/>
</dbReference>
<dbReference type="PROSITE" id="PS50158">
    <property type="entry name" value="ZF_CCHC"/>
    <property type="match status" value="1"/>
</dbReference>
<dbReference type="OrthoDB" id="5918705at2759"/>
<feature type="compositionally biased region" description="Basic residues" evidence="2">
    <location>
        <begin position="199"/>
        <end position="208"/>
    </location>
</feature>
<evidence type="ECO:0000256" key="2">
    <source>
        <dbReference type="SAM" id="MobiDB-lite"/>
    </source>
</evidence>
<keyword evidence="1" id="KW-0862">Zinc</keyword>
<dbReference type="GO" id="GO:0008270">
    <property type="term" value="F:zinc ion binding"/>
    <property type="evidence" value="ECO:0007669"/>
    <property type="project" value="UniProtKB-KW"/>
</dbReference>
<name>A0A0V1MGD1_9BILA</name>
<dbReference type="EMBL" id="JYDO01000104">
    <property type="protein sequence ID" value="KRZ70968.1"/>
    <property type="molecule type" value="Genomic_DNA"/>
</dbReference>
<dbReference type="Proteomes" id="UP000054843">
    <property type="component" value="Unassembled WGS sequence"/>
</dbReference>
<evidence type="ECO:0000313" key="5">
    <source>
        <dbReference type="Proteomes" id="UP000054843"/>
    </source>
</evidence>
<keyword evidence="1" id="KW-0479">Metal-binding</keyword>
<keyword evidence="5" id="KW-1185">Reference proteome</keyword>
<feature type="domain" description="CCHC-type" evidence="3">
    <location>
        <begin position="168"/>
        <end position="183"/>
    </location>
</feature>
<comment type="caution">
    <text evidence="4">The sequence shown here is derived from an EMBL/GenBank/DDBJ whole genome shotgun (WGS) entry which is preliminary data.</text>
</comment>
<gene>
    <name evidence="4" type="ORF">T10_8716</name>
</gene>
<dbReference type="GO" id="GO:0003676">
    <property type="term" value="F:nucleic acid binding"/>
    <property type="evidence" value="ECO:0007669"/>
    <property type="project" value="InterPro"/>
</dbReference>
<dbReference type="Pfam" id="PF00098">
    <property type="entry name" value="zf-CCHC"/>
    <property type="match status" value="1"/>
</dbReference>
<evidence type="ECO:0000256" key="1">
    <source>
        <dbReference type="PROSITE-ProRule" id="PRU00047"/>
    </source>
</evidence>
<accession>A0A0V1MGD1</accession>
<dbReference type="SMART" id="SM00343">
    <property type="entry name" value="ZnF_C2HC"/>
    <property type="match status" value="1"/>
</dbReference>
<evidence type="ECO:0000313" key="4">
    <source>
        <dbReference type="EMBL" id="KRZ70968.1"/>
    </source>
</evidence>
<sequence length="234" mass="25953">MASGYGNQLELVCKPREINDVASVISLRLTVGAFAVYLQLTAQESYIVDKHCWPSSRLTSFSFRESLLGSDESPDYQQRLTPLAELWRLRTLFGGVSEKALMCAFVAGLSENVRQLLRVGLRMEDLGLSQIPSRARAIITDERPVDALNTCLNVRGPGVWCPTVPPARRCYECGGPNHFARDCLARRQGAGSGKQNPPTRKRRWRRGSVVRAASRQGNEHRAEAAAPSFCLRGH</sequence>
<feature type="region of interest" description="Disordered" evidence="2">
    <location>
        <begin position="188"/>
        <end position="234"/>
    </location>
</feature>
<organism evidence="4 5">
    <name type="scientific">Trichinella papuae</name>
    <dbReference type="NCBI Taxonomy" id="268474"/>
    <lineage>
        <taxon>Eukaryota</taxon>
        <taxon>Metazoa</taxon>
        <taxon>Ecdysozoa</taxon>
        <taxon>Nematoda</taxon>
        <taxon>Enoplea</taxon>
        <taxon>Dorylaimia</taxon>
        <taxon>Trichinellida</taxon>
        <taxon>Trichinellidae</taxon>
        <taxon>Trichinella</taxon>
    </lineage>
</organism>
<evidence type="ECO:0000259" key="3">
    <source>
        <dbReference type="PROSITE" id="PS50158"/>
    </source>
</evidence>
<reference evidence="4 5" key="1">
    <citation type="submission" date="2015-01" db="EMBL/GenBank/DDBJ databases">
        <title>Evolution of Trichinella species and genotypes.</title>
        <authorList>
            <person name="Korhonen P.K."/>
            <person name="Edoardo P."/>
            <person name="Giuseppe L.R."/>
            <person name="Gasser R.B."/>
        </authorList>
    </citation>
    <scope>NUCLEOTIDE SEQUENCE [LARGE SCALE GENOMIC DNA]</scope>
    <source>
        <strain evidence="4">ISS1980</strain>
    </source>
</reference>
<dbReference type="AlphaFoldDB" id="A0A0V1MGD1"/>
<keyword evidence="1" id="KW-0863">Zinc-finger</keyword>
<dbReference type="Gene3D" id="4.10.60.10">
    <property type="entry name" value="Zinc finger, CCHC-type"/>
    <property type="match status" value="1"/>
</dbReference>
<proteinExistence type="predicted"/>